<dbReference type="GO" id="GO:0003774">
    <property type="term" value="F:cytoskeletal motor activity"/>
    <property type="evidence" value="ECO:0007669"/>
    <property type="project" value="InterPro"/>
</dbReference>
<evidence type="ECO:0000256" key="7">
    <source>
        <dbReference type="ARBA" id="ARBA00023136"/>
    </source>
</evidence>
<sequence length="534" mass="59310">MSMNVKKITNKINDIWMKYTKTQKRLVIGGIAAVIIIILLAVIFFSKENLVPLYKDLTAEETGQIKQTLDEKGVISELDANGTVIKVPADRVDSLKVELAAEGVPKSGEIDYSFFGQSVGFGMTDNEFEVLKVDAMQTELSNLINTINGVKSSKVLINLPQETVFVGEKAPSASASIVLELEGANTLDQQQINGLYHLASKSVPNLQPENIVIMDQNFTYYDQNEQGSEYASDNFSSQQKIKAQVEKDIGRQVQSLLGTMMGQNKVVVSVTTDIDFTKESRKEDLVEPVDKENMEGIAVSAERVTETYTGEGAQAGGVNGTGEDDITNYNEAAGGSGNGDYEKNEERINNEVNRVHKEIVESPYKIRDLGIQVMVEPPDPKNVQSLTSDREDDIRQILSTIVTTSINKDIESQPLTQNEIDNKIVVSVQPFDGKIESTPPETTSGGIPIWIYAAVGALLLIVILLLILLIRRKKNDSENEEEEIVFERQEPIFVEDVNDEKESEESVRRKQLEKMAKEKPEEFAKLLRGWLAEE</sequence>
<dbReference type="Pfam" id="PF01514">
    <property type="entry name" value="YscJ_FliF"/>
    <property type="match status" value="1"/>
</dbReference>
<keyword evidence="5 10" id="KW-0812">Transmembrane</keyword>
<dbReference type="InterPro" id="IPR043427">
    <property type="entry name" value="YscJ/FliF"/>
</dbReference>
<accession>A0A0M5JBA6</accession>
<dbReference type="AlphaFoldDB" id="A0A0M5JBA6"/>
<evidence type="ECO:0000313" key="13">
    <source>
        <dbReference type="EMBL" id="ALC84114.1"/>
    </source>
</evidence>
<reference evidence="14" key="1">
    <citation type="submission" date="2015-08" db="EMBL/GenBank/DDBJ databases">
        <title>Genome sequencing project for genomic taxonomy and phylogenomics of Bacillus-like bacteria.</title>
        <authorList>
            <person name="Liu B."/>
            <person name="Wang J."/>
            <person name="Zhu Y."/>
            <person name="Liu G."/>
            <person name="Chen Q."/>
            <person name="Chen Z."/>
            <person name="Lan J."/>
            <person name="Che J."/>
            <person name="Ge C."/>
            <person name="Shi H."/>
            <person name="Pan Z."/>
            <person name="Liu X."/>
        </authorList>
    </citation>
    <scope>NUCLEOTIDE SEQUENCE [LARGE SCALE GENOMIC DNA]</scope>
    <source>
        <strain evidence="14">FJAT-4402</strain>
    </source>
</reference>
<feature type="domain" description="Flagellar M-ring C-terminal" evidence="12">
    <location>
        <begin position="257"/>
        <end position="400"/>
    </location>
</feature>
<evidence type="ECO:0000256" key="5">
    <source>
        <dbReference type="ARBA" id="ARBA00022692"/>
    </source>
</evidence>
<keyword evidence="14" id="KW-1185">Reference proteome</keyword>
<keyword evidence="13" id="KW-0969">Cilium</keyword>
<feature type="transmembrane region" description="Helical" evidence="10">
    <location>
        <begin position="449"/>
        <end position="470"/>
    </location>
</feature>
<evidence type="ECO:0000256" key="4">
    <source>
        <dbReference type="ARBA" id="ARBA00022475"/>
    </source>
</evidence>
<evidence type="ECO:0000256" key="1">
    <source>
        <dbReference type="ARBA" id="ARBA00004117"/>
    </source>
</evidence>
<evidence type="ECO:0000259" key="11">
    <source>
        <dbReference type="Pfam" id="PF01514"/>
    </source>
</evidence>
<dbReference type="Proteomes" id="UP000067625">
    <property type="component" value="Chromosome"/>
</dbReference>
<dbReference type="InterPro" id="IPR000067">
    <property type="entry name" value="FlgMring_FliF"/>
</dbReference>
<dbReference type="PRINTS" id="PR01009">
    <property type="entry name" value="FLGMRINGFLIF"/>
</dbReference>
<evidence type="ECO:0000256" key="2">
    <source>
        <dbReference type="ARBA" id="ARBA00004651"/>
    </source>
</evidence>
<feature type="domain" description="Flagellar M-ring N-terminal" evidence="11">
    <location>
        <begin position="46"/>
        <end position="221"/>
    </location>
</feature>
<keyword evidence="4" id="KW-1003">Cell membrane</keyword>
<dbReference type="InterPro" id="IPR013556">
    <property type="entry name" value="Flag_M-ring_C"/>
</dbReference>
<dbReference type="PANTHER" id="PTHR30046:SF0">
    <property type="entry name" value="FLAGELLAR M-RING PROTEIN"/>
    <property type="match status" value="1"/>
</dbReference>
<dbReference type="GO" id="GO:0071973">
    <property type="term" value="P:bacterial-type flagellum-dependent cell motility"/>
    <property type="evidence" value="ECO:0007669"/>
    <property type="project" value="InterPro"/>
</dbReference>
<dbReference type="Gene3D" id="3.30.300.30">
    <property type="match status" value="1"/>
</dbReference>
<keyword evidence="8 9" id="KW-0975">Bacterial flagellum</keyword>
<dbReference type="GO" id="GO:0005886">
    <property type="term" value="C:plasma membrane"/>
    <property type="evidence" value="ECO:0007669"/>
    <property type="project" value="UniProtKB-SubCell"/>
</dbReference>
<dbReference type="PIRSF" id="PIRSF004862">
    <property type="entry name" value="FliF"/>
    <property type="match status" value="1"/>
</dbReference>
<evidence type="ECO:0000256" key="10">
    <source>
        <dbReference type="SAM" id="Phobius"/>
    </source>
</evidence>
<dbReference type="PANTHER" id="PTHR30046">
    <property type="entry name" value="FLAGELLAR M-RING PROTEIN"/>
    <property type="match status" value="1"/>
</dbReference>
<dbReference type="RefSeq" id="WP_053605994.1">
    <property type="nucleotide sequence ID" value="NZ_CP012600.1"/>
</dbReference>
<comment type="similarity">
    <text evidence="3 9">Belongs to the FliF family.</text>
</comment>
<proteinExistence type="inferred from homology"/>
<organism evidence="13 14">
    <name type="scientific">Bacillus gobiensis</name>
    <dbReference type="NCBI Taxonomy" id="1441095"/>
    <lineage>
        <taxon>Bacteria</taxon>
        <taxon>Bacillati</taxon>
        <taxon>Bacillota</taxon>
        <taxon>Bacilli</taxon>
        <taxon>Bacillales</taxon>
        <taxon>Bacillaceae</taxon>
        <taxon>Bacillus</taxon>
    </lineage>
</organism>
<comment type="subcellular location">
    <subcellularLocation>
        <location evidence="1 9">Bacterial flagellum basal body</location>
    </subcellularLocation>
    <subcellularLocation>
        <location evidence="2">Cell membrane</location>
        <topology evidence="2">Multi-pass membrane protein</topology>
    </subcellularLocation>
</comment>
<evidence type="ECO:0000256" key="6">
    <source>
        <dbReference type="ARBA" id="ARBA00022989"/>
    </source>
</evidence>
<name>A0A0M5JBA6_9BACI</name>
<evidence type="ECO:0000256" key="8">
    <source>
        <dbReference type="ARBA" id="ARBA00023143"/>
    </source>
</evidence>
<evidence type="ECO:0000256" key="9">
    <source>
        <dbReference type="PIRNR" id="PIRNR004862"/>
    </source>
</evidence>
<reference evidence="13 14" key="2">
    <citation type="journal article" date="2016" name="Int. J. Syst. Evol. Microbiol.">
        <title>Bacillus gobiensis sp. nov., isolated from a soil sample.</title>
        <authorList>
            <person name="Liu B."/>
            <person name="Liu G.H."/>
            <person name="Cetin S."/>
            <person name="Schumann P."/>
            <person name="Pan Z.Z."/>
            <person name="Chen Q.Q."/>
        </authorList>
    </citation>
    <scope>NUCLEOTIDE SEQUENCE [LARGE SCALE GENOMIC DNA]</scope>
    <source>
        <strain evidence="13 14">FJAT-4402</strain>
    </source>
</reference>
<dbReference type="Pfam" id="PF08345">
    <property type="entry name" value="YscJ_FliF_C"/>
    <property type="match status" value="1"/>
</dbReference>
<gene>
    <name evidence="13" type="ORF">AM592_05195</name>
</gene>
<dbReference type="InterPro" id="IPR006182">
    <property type="entry name" value="FliF_N_dom"/>
</dbReference>
<evidence type="ECO:0000256" key="3">
    <source>
        <dbReference type="ARBA" id="ARBA00007971"/>
    </source>
</evidence>
<dbReference type="STRING" id="1441095.AM592_05195"/>
<keyword evidence="13" id="KW-0966">Cell projection</keyword>
<dbReference type="NCBIfam" id="TIGR00206">
    <property type="entry name" value="fliF"/>
    <property type="match status" value="1"/>
</dbReference>
<keyword evidence="13" id="KW-0282">Flagellum</keyword>
<feature type="transmembrane region" description="Helical" evidence="10">
    <location>
        <begin position="26"/>
        <end position="45"/>
    </location>
</feature>
<comment type="function">
    <text evidence="9">The M ring may be actively involved in energy transduction.</text>
</comment>
<evidence type="ECO:0000313" key="14">
    <source>
        <dbReference type="Proteomes" id="UP000067625"/>
    </source>
</evidence>
<dbReference type="PATRIC" id="fig|1441095.3.peg.1133"/>
<dbReference type="InterPro" id="IPR045851">
    <property type="entry name" value="AMP-bd_C_sf"/>
</dbReference>
<protein>
    <recommendedName>
        <fullName evidence="9">Flagellar M-ring protein</fullName>
    </recommendedName>
</protein>
<dbReference type="GO" id="GO:0009431">
    <property type="term" value="C:bacterial-type flagellum basal body, MS ring"/>
    <property type="evidence" value="ECO:0007669"/>
    <property type="project" value="InterPro"/>
</dbReference>
<keyword evidence="6 10" id="KW-1133">Transmembrane helix</keyword>
<evidence type="ECO:0000259" key="12">
    <source>
        <dbReference type="Pfam" id="PF08345"/>
    </source>
</evidence>
<dbReference type="EMBL" id="CP012600">
    <property type="protein sequence ID" value="ALC84114.1"/>
    <property type="molecule type" value="Genomic_DNA"/>
</dbReference>
<keyword evidence="7 10" id="KW-0472">Membrane</keyword>